<evidence type="ECO:0000313" key="5">
    <source>
        <dbReference type="Proteomes" id="UP000198393"/>
    </source>
</evidence>
<organism evidence="4 5">
    <name type="scientific">Ekhidna lutea</name>
    <dbReference type="NCBI Taxonomy" id="447679"/>
    <lineage>
        <taxon>Bacteria</taxon>
        <taxon>Pseudomonadati</taxon>
        <taxon>Bacteroidota</taxon>
        <taxon>Cytophagia</taxon>
        <taxon>Cytophagales</taxon>
        <taxon>Reichenbachiellaceae</taxon>
        <taxon>Ekhidna</taxon>
    </lineage>
</organism>
<evidence type="ECO:0000256" key="2">
    <source>
        <dbReference type="ARBA" id="ARBA00022679"/>
    </source>
</evidence>
<dbReference type="InterPro" id="IPR002935">
    <property type="entry name" value="SAM_O-MeTrfase"/>
</dbReference>
<dbReference type="AlphaFoldDB" id="A0A239HE16"/>
<name>A0A239HE16_EKHLU</name>
<dbReference type="EMBL" id="FZPD01000002">
    <property type="protein sequence ID" value="SNS79659.1"/>
    <property type="molecule type" value="Genomic_DNA"/>
</dbReference>
<dbReference type="SUPFAM" id="SSF53335">
    <property type="entry name" value="S-adenosyl-L-methionine-dependent methyltransferases"/>
    <property type="match status" value="1"/>
</dbReference>
<dbReference type="Proteomes" id="UP000198393">
    <property type="component" value="Unassembled WGS sequence"/>
</dbReference>
<sequence>MNSVFWFRLQCYLKYKWNAVGPHSLHSPFLFDLFNKAVKPARTFRLSTVEKLRKDLEANHEVIDLFDLKTKTSYRRTISSIAKTSLSKPKFSAFLYKLLELLEVEKVLETGTSLGINGLYMAGPERVKKVCTVEASPIIASIAQKQFAKLLQHKIEIKQGTIQDTIEPLLIREQPEFCFIDADHRSSAVLSCVDAIMKHTPKIKCIVVHDIYWSPDMSSVWDKITSDTRFALTIDIFQAGIIFPNMQMPKQHFTLRF</sequence>
<dbReference type="Gene3D" id="3.40.50.150">
    <property type="entry name" value="Vaccinia Virus protein VP39"/>
    <property type="match status" value="1"/>
</dbReference>
<dbReference type="Pfam" id="PF01596">
    <property type="entry name" value="Methyltransf_3"/>
    <property type="match status" value="1"/>
</dbReference>
<accession>A0A239HE16</accession>
<keyword evidence="1 4" id="KW-0489">Methyltransferase</keyword>
<gene>
    <name evidence="4" type="ORF">SAMN05421640_1268</name>
</gene>
<dbReference type="GO" id="GO:0032259">
    <property type="term" value="P:methylation"/>
    <property type="evidence" value="ECO:0007669"/>
    <property type="project" value="UniProtKB-KW"/>
</dbReference>
<protein>
    <submittedName>
        <fullName evidence="4">O-methyltransferase</fullName>
    </submittedName>
</protein>
<evidence type="ECO:0000313" key="4">
    <source>
        <dbReference type="EMBL" id="SNS79659.1"/>
    </source>
</evidence>
<keyword evidence="3" id="KW-0949">S-adenosyl-L-methionine</keyword>
<evidence type="ECO:0000256" key="3">
    <source>
        <dbReference type="ARBA" id="ARBA00022691"/>
    </source>
</evidence>
<reference evidence="4 5" key="1">
    <citation type="submission" date="2017-06" db="EMBL/GenBank/DDBJ databases">
        <authorList>
            <person name="Kim H.J."/>
            <person name="Triplett B.A."/>
        </authorList>
    </citation>
    <scope>NUCLEOTIDE SEQUENCE [LARGE SCALE GENOMIC DNA]</scope>
    <source>
        <strain evidence="4 5">DSM 19307</strain>
    </source>
</reference>
<keyword evidence="5" id="KW-1185">Reference proteome</keyword>
<evidence type="ECO:0000256" key="1">
    <source>
        <dbReference type="ARBA" id="ARBA00022603"/>
    </source>
</evidence>
<dbReference type="GO" id="GO:0008171">
    <property type="term" value="F:O-methyltransferase activity"/>
    <property type="evidence" value="ECO:0007669"/>
    <property type="project" value="InterPro"/>
</dbReference>
<keyword evidence="2 4" id="KW-0808">Transferase</keyword>
<dbReference type="InterPro" id="IPR029063">
    <property type="entry name" value="SAM-dependent_MTases_sf"/>
</dbReference>
<proteinExistence type="predicted"/>